<evidence type="ECO:0000256" key="4">
    <source>
        <dbReference type="ARBA" id="ARBA00022737"/>
    </source>
</evidence>
<sequence length="4898" mass="544311">MPSIAFTEPDMNYHDSSDDSIRRLTDDFGRHRLTDLMEMDESEEDGLDYLKSAPRRYRYSSIGSTASSMEGLWDLHPRRLSEAGLSRHSDSSAVLTEDTDSFMIGQRVWVGGTKPGTIAYIGETQFAPGEWAGIALDEPIGKNDGSVAGVRYFQCENKKGVFSRLTRLTREPLEQPGMGSNETFTSPTNGIRRSPISPTGSTRSLLRTPASLSNSNTSLTSSATHVDFKIGDRVIIKSTQGSKVGTVRYMGLTDFAPGEWVGVELDDPRGKNDGSVEGKRYFECRPHFGLFAPISKVSKSPSKHKPGACVVHSGGPGLPPTGIRRANSKESMTSLASRTSTASRVRLGVTSLTPKKVAPKTSTPIPTRTALQDVLREKQQHIEQLLKERDLERAEITRAASQADEAEQKFYTLKHEFEQYRSQCEQKVRESDDILSKLKVDRDELLSQLEDEKRKNEDLQFRFEEASITKSDIEATSEGYVKRIKELEAKLEEDRHKAEQLEATSNKLFEAEEGLIKAREEIEALRKDLEQTRTKRETLEEDKTATTQLVESLQKQVDRAKAENEEKLKTISQLTEEVSKIKAENCEKENEQVEKFKHELDHQRKLLEKFGQTHADLAKENEKLKMDLSARAHDLEVATDELAAKDKEIKSLRDELETVRKELGHKTDDLERQRVNLHEVEANLEQARGELKEKITEVENTKKECNLQVSQKDQQISDANKTIAERSEEIKKLAKELEDVKHTFEDSKNEIHSRHARQVASQDSQLMALSAEIQQKNEEITKSSIVISKLEEDLCAKNGIIEKLRLELENFESQKSSHTEASSLLNVKLNELSLTNGDLQRQLASANERINGLLELKQRLETEIQGLTARCENGAQLEQLRAEIQQRESMLERAKAEFEQKLQNSERLRHEIELQRQQDQNNFAQMKADLEAKLRIALQSEESLKQRCDTSVGDLAKMRDEYRMKIDELQHAVQEKDLTVANLQNKCSEAVKQYEDQLRVVNDELNRRLQECQQKISSFNDETANLKQELAKKSEQLIEARAESSHILAQRQQLENELKQKYSQDTKQLEFELNGKNMELEKALTEVQLLRNDCQNTNSNLTAKDDQISELAAQVKNAQNVINQLQEELTTTRLKQQQSFNEHENVQNQCKGLLDQVASLTEQVKNGEAVFKNLEIEHKNAMQLVNRLRITEQQKQQCLQQLQQEASSGGDNKNCDHVMQLLNQVKVDNTTGNTEKILNLQKDLDLLRNQLAERNHQFDVQQNELLRLQQELVKAQQVVPCVGGSQEPNSVSLNDTHNTKQHNTLHAPQPSNLVELQVQLSMLKNSYGQLATRFDALRKENAYLLARLQNAVNNGNPNVVNNVLRKLAQANQQYNAFRSAMQGDNFNLQKTLQNSMLQLQDRDRALNHQNIQIKNLQQVIRSLPTQCRKFAVPGENLETNDCSNLSVDNKKLTDLIKTKDGEVQNLRKQISSLLIEYSNLKSQNNVCIQKPCLCAGAQVKEVPVVTPSPPKIVRVMVPVVQPKVVVKEVKVPQVGAQRCPPPRIERIEVPKVIIQKVPLQVPVPSKCTLPDLSNLYHCDSLQATIDQLSLPNYSPTEVFKFKQTLLSLITRQKNCMASSIKAQTCTNLPKINVPQACVAPSSIVDSLVLNGFSTSAVTSYKENLLHLLQNVQNCALNNNNNQPNCPKLPTLKLPETCFKPLDVVNSVDLRGYSPSDSDNYKQSLLQLLNKLQKCSSNQHPISGFSSTTPVFSNNLQNNCSLLRLPLLELPQNCLSPSQYAQNLVITGFNPVDVALFKESLKGLIEKLQNCNNYKPVSSGQPQQATCGNLPKLPTVGNCLAPPQIINQVNLDSFSKLEADIFKQTLLELLHLQQKCCSKQAPQVVQKPVYVRVPVPQPPKVVVKQVPRIIVKQVPVPVPQPPRIITKQVYVPAGTKCKPIIQQVPVKFAVPVKIKVPVRVPVTKTCQLPNIDIFDCSSPNQMVGSLDLVGYNPADVSRFKESLLSLIQKQRVCVSQGPTQVPSNNLPNGLLGASQCDLPDLSQLQGCLTPQMIQSLRVSPKCSQLEVLTFKQTLLGVVAAQRNCVRDANPLPSEDNSQGVSPHNSGPKVIVKEVRVPVRVVQPPRILIKQVPVPVPQPPKIIIKQVPVLANKTSSKPLIVYKEKPVMVQLPPRVLVKQVPVKVFVPVQTKSTQCQLPSISINSCSDLQNDISSLAFGGFNLEEVNSFKQNLYSVLMQQRRCSQCHLPDVNIQGCEALDQQIGSMKIPGYNNWDVDIFKQKLLSILNQQRQCSSSGNSGGPKVPQPPRVIVKHVPVPQPPKVIFKHIPVFTNCDKKPVPSGLQPSGAVRGADDGTDTQQKGGTTNAVQCHLPNINIQGCADLQKQIDSADISRYDSLEVMNFKQNLLTMLLDQRKCSPTSGSTGQQPIYIKVPVKVPVPVEVPKEVIKEVRVPVPVPQPPKIIIKQVPVQVPQPPRVIIKQVPVMTKCDHKPNVVVQEKPVQIASPPRIVVKQVPVRVPASTNLRCHLPRLQINNCEDVQNVVGSLLLPDYDGVEVNQFKQDVLSLLNLQRNCIKCKLPDLQVIAGCHALQNQVQNLALPNYNSWEVQSFKQNLLSLLEDQRKCVQQSGNLVRDNTLPPGGDHGGAINPGGVPRCVPQIVEVPKEVIKEVRVPAKPKEIKVYVPQPPKVLIKQVEVPVPQPPKVIIKEVPVRNENCNQEPRVVVKEKPVHIPVPGRTITKEIPVRVNVPVRVPVKSECHLPILDIHSCDTIRVQSEIDSLGLNDYSSAEAVNFKQNLLSAFRQQRNCVQCRLPQMNVAGCEDLQKQVDSIILPNYNSLDVENFKRNLITMLLSQRNCMQKQLQGPNSPNQGFNPLPNSESDEPRSREQCVPKEIIKEVKVPVPQPPKIVTKEVPVPQPPKIIIKEVPVFKCDRDQVGNGGVPDRTPSAPSDMQSGNPGQCVPKIITKEVKVPVKVLVPQPPRMIIKEVPVFKCNRNQIPNGEGVPDGRPSVPSNAQSGPQCAPKVIIKEVPVPQPPRVIIKEVPVFKCDRNQVGNGVGVPDGRPGAPTDAQSGIPQCAPRIITKEVKVPVPQPPRVIIKEVPVFKCDRNQLSNGVGVPDGRPGAPTDAQSGIPQCAPKIITKEIKVPVPQPPRVIIKEVPVFKCDRNQAGNVEGVPDKLQSGPGGAQSGIPQCAPKIIIKEVPVPQPPRVIIKEVPVFKCDRNQVGNGEGVPDRRPNAPNDMQLGITQCAPKVIVKEVPVPQPPRVIIKEVPIFKCDHNHIGSEGEVPDQRTSAPNDMQSANCRQCAPKIIVKEVKVPTSQPPRVIIKEVPVLKCDRNRIGNGKEELNQNTGRGDTNEDASFLPAHLPQSNYNSVFSGKNVCDDLQNEINSLVLPLPNSPQVPDFKQKLLSFVLQQRKCVQCTLPSLGIGGCQDLQNQVAALSIPNYISSEVQTFKTNLLNLLLQQRNCVKQPNCEAKVIKVPVDRPIYHRVPVKIPVKQIVEVPKKVMVPVPFIKQVPVRVPVKQIVEVPKEVVKEVRVPVEVPREVIKQVPVTVRQPPKIVIKQVPVAVPQPPKVIIKQVPVTTNCDKPNIIVREKPVPVPVPSPPIVKQVPVKVMVKSECHLPQIDFNNLNTCGDIHSVIASLAMPGYNLQEVDSFKSKLLAAFAQQRNCAHCRLPDIDINKCEGLQQQVDSLNIQNSNLWEVQTFKHKLLTVLLNQRNCAAQRECRPQVVKVPVDRPVYKEVPVKVPVKQIVEVPKEVIREVKIPVYKQVPVRIPVKQIVKVPQPPKILIKEVTVPVPQPPKIIVKQVPIVISKCTQKPRIVVKEKPVPIQLPPRTIIKEVPVRVKVPVPVTGGNDCHLPTINLNSCGDVQNQIASLAISGYNVQEVQHFKQNLLSLLNGQRNCVQCHLPDFGVSGCTGLESQVAAINLPNFSALETQRFKQNLFTMLVNQRQCGPLRGPIPKLPPPEAASLHKDQNPRDYSNNPNVGKEACRPRVLIKEVPVPVPQPPKVIVKQVPVMTKCDQKPQIIIKEKPVPVPSKPQIVVKEVPVSSKCHLPHLNVATCDNVQSQIENLKIADYSSEEVTQFKRNLLSILTNQRNCGSNHCPNKECHLPNINIKGCAYLENQVAAVTVPGVNPGEVQAFKQNLLSLLLQQQHCQKAGSGDQGIPSKDAQVLQSPRTTPQGGVPVTPQGVVPITPQGGVPISPQGGVPITPQGGVPITPQGGVPITPQGGVPITAPQGGVPISGGGIPTNAMKGAPRSPTKSPFSSDRCVLPELNLLDCENLQHQVLKLRLPGCNPTEFEKFQESLYQLQRKYCTKMHVDPVPRPGDLGSLTNSPSRISNHQSSCHLPRIGLHGCTNLQNQIESLNLNHYELGSVNEFKQNLLSLLLEQRRCKEGGSEPENCRPKIVKVPQPPRIIVKHVPVYIKPEGVNHKPGDASSNNAGLVPVGAKPVTLCPKPQIVVKEVPIVRKVFVLQPCNTESGDNKFLGPQSGKPTMKQSPGPNVLVKQVPVYIKVPKIVEKQVPVRVLVPPKVIIKEVKVPMVNGKSCPPPKVVIEKVPVPQPPQIITKPVLVSVPCNKTGQIILPTLPLPRNCERPENVVSAVILGGFGSNNLELFKRNLLQLLKHQQNCDFGPKSAQLDRARFPSKGPLCQARLLKRVHTYASQLCRYKKLIKQLQLQLNGLSNLRQEQLPAVPLPMLHVMKSVSPSVPLRPFQHVSSVSASRATFVRNLNQVYRHTQAALQHCMDAILAQSLTHSQINAKCNNCHQLIQDKEMAENQIKFLNSIIVDMQKKTEEQRARIEILESGYSPAMADELKLMGSPQRQVPPRVYCDICEEFDLHETEDCPKQNTDLAPANGGQRGEHKHVPERPYCEICEAFGHATEDCQEDQTF</sequence>
<feature type="domain" description="CAP-Gly" evidence="9">
    <location>
        <begin position="122"/>
        <end position="164"/>
    </location>
</feature>
<keyword evidence="5 7" id="KW-0175">Coiled coil</keyword>
<dbReference type="SMART" id="SM01052">
    <property type="entry name" value="CAP_GLY"/>
    <property type="match status" value="2"/>
</dbReference>
<dbReference type="SUPFAM" id="SSF74924">
    <property type="entry name" value="Cap-Gly domain"/>
    <property type="match status" value="2"/>
</dbReference>
<feature type="coiled-coil region" evidence="7">
    <location>
        <begin position="635"/>
        <end position="1205"/>
    </location>
</feature>
<dbReference type="Proteomes" id="UP000007266">
    <property type="component" value="Linkage group 9"/>
</dbReference>
<evidence type="ECO:0000256" key="8">
    <source>
        <dbReference type="SAM" id="MobiDB-lite"/>
    </source>
</evidence>
<evidence type="ECO:0000256" key="2">
    <source>
        <dbReference type="ARBA" id="ARBA00022490"/>
    </source>
</evidence>
<dbReference type="Pfam" id="PF01302">
    <property type="entry name" value="CAP_GLY"/>
    <property type="match status" value="2"/>
</dbReference>
<dbReference type="InterPro" id="IPR000938">
    <property type="entry name" value="CAP-Gly_domain"/>
</dbReference>
<feature type="coiled-coil region" evidence="7">
    <location>
        <begin position="1237"/>
        <end position="1278"/>
    </location>
</feature>
<name>A0A139WBJ3_TRICA</name>
<keyword evidence="3" id="KW-0493">Microtubule</keyword>
<dbReference type="Gene3D" id="2.30.30.190">
    <property type="entry name" value="CAP Gly-rich-like domain"/>
    <property type="match status" value="2"/>
</dbReference>
<feature type="compositionally biased region" description="Polar residues" evidence="8">
    <location>
        <begin position="3288"/>
        <end position="3298"/>
    </location>
</feature>
<reference evidence="10 11" key="1">
    <citation type="journal article" date="2008" name="Nature">
        <title>The genome of the model beetle and pest Tribolium castaneum.</title>
        <authorList>
            <consortium name="Tribolium Genome Sequencing Consortium"/>
            <person name="Richards S."/>
            <person name="Gibbs R.A."/>
            <person name="Weinstock G.M."/>
            <person name="Brown S.J."/>
            <person name="Denell R."/>
            <person name="Beeman R.W."/>
            <person name="Gibbs R."/>
            <person name="Beeman R.W."/>
            <person name="Brown S.J."/>
            <person name="Bucher G."/>
            <person name="Friedrich M."/>
            <person name="Grimmelikhuijzen C.J."/>
            <person name="Klingler M."/>
            <person name="Lorenzen M."/>
            <person name="Richards S."/>
            <person name="Roth S."/>
            <person name="Schroder R."/>
            <person name="Tautz D."/>
            <person name="Zdobnov E.M."/>
            <person name="Muzny D."/>
            <person name="Gibbs R.A."/>
            <person name="Weinstock G.M."/>
            <person name="Attaway T."/>
            <person name="Bell S."/>
            <person name="Buhay C.J."/>
            <person name="Chandrabose M.N."/>
            <person name="Chavez D."/>
            <person name="Clerk-Blankenburg K.P."/>
            <person name="Cree A."/>
            <person name="Dao M."/>
            <person name="Davis C."/>
            <person name="Chacko J."/>
            <person name="Dinh H."/>
            <person name="Dugan-Rocha S."/>
            <person name="Fowler G."/>
            <person name="Garner T.T."/>
            <person name="Garnes J."/>
            <person name="Gnirke A."/>
            <person name="Hawes A."/>
            <person name="Hernandez J."/>
            <person name="Hines S."/>
            <person name="Holder M."/>
            <person name="Hume J."/>
            <person name="Jhangiani S.N."/>
            <person name="Joshi V."/>
            <person name="Khan Z.M."/>
            <person name="Jackson L."/>
            <person name="Kovar C."/>
            <person name="Kowis A."/>
            <person name="Lee S."/>
            <person name="Lewis L.R."/>
            <person name="Margolis J."/>
            <person name="Morgan M."/>
            <person name="Nazareth L.V."/>
            <person name="Nguyen N."/>
            <person name="Okwuonu G."/>
            <person name="Parker D."/>
            <person name="Richards S."/>
            <person name="Ruiz S.J."/>
            <person name="Santibanez J."/>
            <person name="Savard J."/>
            <person name="Scherer S.E."/>
            <person name="Schneider B."/>
            <person name="Sodergren E."/>
            <person name="Tautz D."/>
            <person name="Vattahil S."/>
            <person name="Villasana D."/>
            <person name="White C.S."/>
            <person name="Wright R."/>
            <person name="Park Y."/>
            <person name="Beeman R.W."/>
            <person name="Lord J."/>
            <person name="Oppert B."/>
            <person name="Lorenzen M."/>
            <person name="Brown S."/>
            <person name="Wang L."/>
            <person name="Savard J."/>
            <person name="Tautz D."/>
            <person name="Richards S."/>
            <person name="Weinstock G."/>
            <person name="Gibbs R.A."/>
            <person name="Liu Y."/>
            <person name="Worley K."/>
            <person name="Weinstock G."/>
            <person name="Elsik C.G."/>
            <person name="Reese J.T."/>
            <person name="Elhaik E."/>
            <person name="Landan G."/>
            <person name="Graur D."/>
            <person name="Arensburger P."/>
            <person name="Atkinson P."/>
            <person name="Beeman R.W."/>
            <person name="Beidler J."/>
            <person name="Brown S.J."/>
            <person name="Demuth J.P."/>
            <person name="Drury D.W."/>
            <person name="Du Y.Z."/>
            <person name="Fujiwara H."/>
            <person name="Lorenzen M."/>
            <person name="Maselli V."/>
            <person name="Osanai M."/>
            <person name="Park Y."/>
            <person name="Robertson H.M."/>
            <person name="Tu Z."/>
            <person name="Wang J.J."/>
            <person name="Wang S."/>
            <person name="Richards S."/>
            <person name="Song H."/>
            <person name="Zhang L."/>
            <person name="Sodergren E."/>
            <person name="Werner D."/>
            <person name="Stanke M."/>
            <person name="Morgenstern B."/>
            <person name="Solovyev V."/>
            <person name="Kosarev P."/>
            <person name="Brown G."/>
            <person name="Chen H.C."/>
            <person name="Ermolaeva O."/>
            <person name="Hlavina W."/>
            <person name="Kapustin Y."/>
            <person name="Kiryutin B."/>
            <person name="Kitts P."/>
            <person name="Maglott D."/>
            <person name="Pruitt K."/>
            <person name="Sapojnikov V."/>
            <person name="Souvorov A."/>
            <person name="Mackey A.J."/>
            <person name="Waterhouse R.M."/>
            <person name="Wyder S."/>
            <person name="Zdobnov E.M."/>
            <person name="Zdobnov E.M."/>
            <person name="Wyder S."/>
            <person name="Kriventseva E.V."/>
            <person name="Kadowaki T."/>
            <person name="Bork P."/>
            <person name="Aranda M."/>
            <person name="Bao R."/>
            <person name="Beermann A."/>
            <person name="Berns N."/>
            <person name="Bolognesi R."/>
            <person name="Bonneton F."/>
            <person name="Bopp D."/>
            <person name="Brown S.J."/>
            <person name="Bucher G."/>
            <person name="Butts T."/>
            <person name="Chaumot A."/>
            <person name="Denell R.E."/>
            <person name="Ferrier D.E."/>
            <person name="Friedrich M."/>
            <person name="Gordon C.M."/>
            <person name="Jindra M."/>
            <person name="Klingler M."/>
            <person name="Lan Q."/>
            <person name="Lattorff H.M."/>
            <person name="Laudet V."/>
            <person name="von Levetsow C."/>
            <person name="Liu Z."/>
            <person name="Lutz R."/>
            <person name="Lynch J.A."/>
            <person name="da Fonseca R.N."/>
            <person name="Posnien N."/>
            <person name="Reuter R."/>
            <person name="Roth S."/>
            <person name="Savard J."/>
            <person name="Schinko J.B."/>
            <person name="Schmitt C."/>
            <person name="Schoppmeier M."/>
            <person name="Schroder R."/>
            <person name="Shippy T.D."/>
            <person name="Simonnet F."/>
            <person name="Marques-Souza H."/>
            <person name="Tautz D."/>
            <person name="Tomoyasu Y."/>
            <person name="Trauner J."/>
            <person name="Van der Zee M."/>
            <person name="Vervoort M."/>
            <person name="Wittkopp N."/>
            <person name="Wimmer E.A."/>
            <person name="Yang X."/>
            <person name="Jones A.K."/>
            <person name="Sattelle D.B."/>
            <person name="Ebert P.R."/>
            <person name="Nelson D."/>
            <person name="Scott J.G."/>
            <person name="Beeman R.W."/>
            <person name="Muthukrishnan S."/>
            <person name="Kramer K.J."/>
            <person name="Arakane Y."/>
            <person name="Beeman R.W."/>
            <person name="Zhu Q."/>
            <person name="Hogenkamp D."/>
            <person name="Dixit R."/>
            <person name="Oppert B."/>
            <person name="Jiang H."/>
            <person name="Zou Z."/>
            <person name="Marshall J."/>
            <person name="Elpidina E."/>
            <person name="Vinokurov K."/>
            <person name="Oppert C."/>
            <person name="Zou Z."/>
            <person name="Evans J."/>
            <person name="Lu Z."/>
            <person name="Zhao P."/>
            <person name="Sumathipala N."/>
            <person name="Altincicek B."/>
            <person name="Vilcinskas A."/>
            <person name="Williams M."/>
            <person name="Hultmark D."/>
            <person name="Hetru C."/>
            <person name="Jiang H."/>
            <person name="Grimmelikhuijzen C.J."/>
            <person name="Hauser F."/>
            <person name="Cazzamali G."/>
            <person name="Williamson M."/>
            <person name="Park Y."/>
            <person name="Li B."/>
            <person name="Tanaka Y."/>
            <person name="Predel R."/>
            <person name="Neupert S."/>
            <person name="Schachtner J."/>
            <person name="Verleyen P."/>
            <person name="Raible F."/>
            <person name="Bork P."/>
            <person name="Friedrich M."/>
            <person name="Walden K.K."/>
            <person name="Robertson H.M."/>
            <person name="Angeli S."/>
            <person name="Foret S."/>
            <person name="Bucher G."/>
            <person name="Schuetz S."/>
            <person name="Maleszka R."/>
            <person name="Wimmer E.A."/>
            <person name="Beeman R.W."/>
            <person name="Lorenzen M."/>
            <person name="Tomoyasu Y."/>
            <person name="Miller S.C."/>
            <person name="Grossmann D."/>
            <person name="Bucher G."/>
        </authorList>
    </citation>
    <scope>NUCLEOTIDE SEQUENCE [LARGE SCALE GENOMIC DNA]</scope>
    <source>
        <strain evidence="10 11">Georgia GA2</strain>
    </source>
</reference>
<evidence type="ECO:0000256" key="3">
    <source>
        <dbReference type="ARBA" id="ARBA00022701"/>
    </source>
</evidence>
<evidence type="ECO:0000256" key="1">
    <source>
        <dbReference type="ARBA" id="ARBA00004245"/>
    </source>
</evidence>
<feature type="compositionally biased region" description="Polar residues" evidence="8">
    <location>
        <begin position="2945"/>
        <end position="2955"/>
    </location>
</feature>
<feature type="compositionally biased region" description="Polar residues" evidence="8">
    <location>
        <begin position="178"/>
        <end position="205"/>
    </location>
</feature>
<feature type="coiled-coil region" evidence="7">
    <location>
        <begin position="368"/>
        <end position="606"/>
    </location>
</feature>
<dbReference type="OMA" id="KIMVTVT"/>
<feature type="coiled-coil region" evidence="7">
    <location>
        <begin position="1449"/>
        <end position="1483"/>
    </location>
</feature>
<reference evidence="10 11" key="2">
    <citation type="journal article" date="2010" name="Nucleic Acids Res.">
        <title>BeetleBase in 2010: revisions to provide comprehensive genomic information for Tribolium castaneum.</title>
        <authorList>
            <person name="Kim H.S."/>
            <person name="Murphy T."/>
            <person name="Xia J."/>
            <person name="Caragea D."/>
            <person name="Park Y."/>
            <person name="Beeman R.W."/>
            <person name="Lorenzen M.D."/>
            <person name="Butcher S."/>
            <person name="Manak J.R."/>
            <person name="Brown S.J."/>
        </authorList>
    </citation>
    <scope>GENOME REANNOTATION</scope>
    <source>
        <strain evidence="10 11">Georgia GA2</strain>
    </source>
</reference>
<dbReference type="Pfam" id="PF16641">
    <property type="entry name" value="CLIP1_ZNF"/>
    <property type="match status" value="2"/>
</dbReference>
<evidence type="ECO:0000313" key="11">
    <source>
        <dbReference type="Proteomes" id="UP000007266"/>
    </source>
</evidence>
<feature type="domain" description="CAP-Gly" evidence="9">
    <location>
        <begin position="251"/>
        <end position="293"/>
    </location>
</feature>
<dbReference type="InterPro" id="IPR032108">
    <property type="entry name" value="CLIP1_ZNF"/>
</dbReference>
<keyword evidence="4" id="KW-0677">Repeat</keyword>
<keyword evidence="11" id="KW-1185">Reference proteome</keyword>
<dbReference type="PROSITE" id="PS50245">
    <property type="entry name" value="CAP_GLY_2"/>
    <property type="match status" value="2"/>
</dbReference>
<dbReference type="GO" id="GO:0005874">
    <property type="term" value="C:microtubule"/>
    <property type="evidence" value="ECO:0007669"/>
    <property type="project" value="UniProtKB-KW"/>
</dbReference>
<proteinExistence type="predicted"/>
<dbReference type="InterPro" id="IPR036859">
    <property type="entry name" value="CAP-Gly_dom_sf"/>
</dbReference>
<feature type="region of interest" description="Disordered" evidence="8">
    <location>
        <begin position="2997"/>
        <end position="3018"/>
    </location>
</feature>
<organism evidence="10 11">
    <name type="scientific">Tribolium castaneum</name>
    <name type="common">Red flour beetle</name>
    <dbReference type="NCBI Taxonomy" id="7070"/>
    <lineage>
        <taxon>Eukaryota</taxon>
        <taxon>Metazoa</taxon>
        <taxon>Ecdysozoa</taxon>
        <taxon>Arthropoda</taxon>
        <taxon>Hexapoda</taxon>
        <taxon>Insecta</taxon>
        <taxon>Pterygota</taxon>
        <taxon>Neoptera</taxon>
        <taxon>Endopterygota</taxon>
        <taxon>Coleoptera</taxon>
        <taxon>Polyphaga</taxon>
        <taxon>Cucujiformia</taxon>
        <taxon>Tenebrionidae</taxon>
        <taxon>Tenebrionidae incertae sedis</taxon>
        <taxon>Tribolium</taxon>
    </lineage>
</organism>
<dbReference type="PROSITE" id="PS00845">
    <property type="entry name" value="CAP_GLY_1"/>
    <property type="match status" value="2"/>
</dbReference>
<evidence type="ECO:0000256" key="7">
    <source>
        <dbReference type="SAM" id="Coils"/>
    </source>
</evidence>
<gene>
    <name evidence="10" type="primary">AUGUSTUS-3.0.2_31243</name>
    <name evidence="10" type="ORF">TcasGA2_TC031243</name>
</gene>
<comment type="subcellular location">
    <subcellularLocation>
        <location evidence="1">Cytoplasm</location>
        <location evidence="1">Cytoskeleton</location>
    </subcellularLocation>
</comment>
<feature type="region of interest" description="Disordered" evidence="8">
    <location>
        <begin position="4852"/>
        <end position="4871"/>
    </location>
</feature>
<accession>A0A139WBJ3</accession>
<feature type="region of interest" description="Disordered" evidence="8">
    <location>
        <begin position="299"/>
        <end position="320"/>
    </location>
</feature>
<dbReference type="PANTHER" id="PTHR18916:SF93">
    <property type="entry name" value="RESTIN HOMOLOG"/>
    <property type="match status" value="1"/>
</dbReference>
<keyword evidence="6" id="KW-0206">Cytoskeleton</keyword>
<feature type="compositionally biased region" description="Polar residues" evidence="8">
    <location>
        <begin position="2858"/>
        <end position="2876"/>
    </location>
</feature>
<keyword evidence="2" id="KW-0963">Cytoplasm</keyword>
<dbReference type="PANTHER" id="PTHR18916">
    <property type="entry name" value="DYNACTIN 1-RELATED MICROTUBULE-BINDING"/>
    <property type="match status" value="1"/>
</dbReference>
<feature type="region of interest" description="Disordered" evidence="8">
    <location>
        <begin position="2936"/>
        <end position="2955"/>
    </location>
</feature>
<protein>
    <submittedName>
        <fullName evidence="10">Restin homolog-like Protein</fullName>
    </submittedName>
</protein>
<feature type="region of interest" description="Disordered" evidence="8">
    <location>
        <begin position="2339"/>
        <end position="2361"/>
    </location>
</feature>
<feature type="region of interest" description="Disordered" evidence="8">
    <location>
        <begin position="173"/>
        <end position="218"/>
    </location>
</feature>
<dbReference type="eggNOG" id="KOG4568">
    <property type="taxonomic scope" value="Eukaryota"/>
</dbReference>
<dbReference type="STRING" id="7070.A0A139WBJ3"/>
<evidence type="ECO:0000256" key="5">
    <source>
        <dbReference type="ARBA" id="ARBA00023054"/>
    </source>
</evidence>
<feature type="region of interest" description="Disordered" evidence="8">
    <location>
        <begin position="3967"/>
        <end position="3988"/>
    </location>
</feature>
<feature type="region of interest" description="Disordered" evidence="8">
    <location>
        <begin position="3278"/>
        <end position="3298"/>
    </location>
</feature>
<dbReference type="InParanoid" id="A0A139WBJ3"/>
<feature type="region of interest" description="Disordered" evidence="8">
    <location>
        <begin position="2858"/>
        <end position="2884"/>
    </location>
</feature>
<evidence type="ECO:0000256" key="6">
    <source>
        <dbReference type="ARBA" id="ARBA00023212"/>
    </source>
</evidence>
<dbReference type="EMBL" id="KQ971372">
    <property type="protein sequence ID" value="KYB25235.1"/>
    <property type="molecule type" value="Genomic_DNA"/>
</dbReference>
<evidence type="ECO:0000259" key="9">
    <source>
        <dbReference type="PROSITE" id="PS50245"/>
    </source>
</evidence>
<evidence type="ECO:0000313" key="10">
    <source>
        <dbReference type="EMBL" id="KYB25235.1"/>
    </source>
</evidence>